<accession>A0AAV5N036</accession>
<comment type="caution">
    <text evidence="1">The sequence shown here is derived from an EMBL/GenBank/DDBJ whole genome shotgun (WGS) entry which is preliminary data.</text>
</comment>
<sequence>MLPHLSVNDTRYVPPVDQLRQQARFLRDHCNVKLSHAYEMVAYFYRLSSWVDLIGYANSNTVMENQRSVAKMREELQIYRNSLSCTDLLRVAQLEASQGTLTEAVEKDRIKTLNDLDIVQFYNSLYNQEYWSEPVPVSLYDVLDATDRCLVLLAKRTALRGRVKKVNPHISFPWFGVKMYGYLYVNGSTLNYECRELDSFLWPSEKQYKKVFSRPWFVAYVSGFIRTQLRSLCISGFSGKASFARVNDIDLVLGQTIQPYLDGDEYLNDDEVIRTSINKIVEKLLSMGGVRDTKKENITFTFGNGEVY</sequence>
<protein>
    <submittedName>
        <fullName evidence="1">Uncharacterized protein</fullName>
    </submittedName>
</protein>
<proteinExistence type="predicted"/>
<evidence type="ECO:0000313" key="1">
    <source>
        <dbReference type="EMBL" id="GKX55315.1"/>
    </source>
</evidence>
<reference evidence="1" key="1">
    <citation type="submission" date="2022-06" db="EMBL/GenBank/DDBJ databases">
        <title>Draft genome sequences of Leminorella grimontii str. JCM5902.</title>
        <authorList>
            <person name="Wakabayashi Y."/>
            <person name="Kojima K."/>
        </authorList>
    </citation>
    <scope>NUCLEOTIDE SEQUENCE</scope>
    <source>
        <strain evidence="1">JCM 5902</strain>
    </source>
</reference>
<dbReference type="AlphaFoldDB" id="A0AAV5N036"/>
<keyword evidence="2" id="KW-1185">Reference proteome</keyword>
<dbReference type="RefSeq" id="WP_027274236.1">
    <property type="nucleotide sequence ID" value="NZ_BRLH01000002.1"/>
</dbReference>
<dbReference type="EMBL" id="BRLH01000002">
    <property type="protein sequence ID" value="GKX55315.1"/>
    <property type="molecule type" value="Genomic_DNA"/>
</dbReference>
<gene>
    <name evidence="1" type="ORF">SOASR030_14270</name>
</gene>
<dbReference type="Proteomes" id="UP001058124">
    <property type="component" value="Unassembled WGS sequence"/>
</dbReference>
<evidence type="ECO:0000313" key="2">
    <source>
        <dbReference type="Proteomes" id="UP001058124"/>
    </source>
</evidence>
<organism evidence="1 2">
    <name type="scientific">Leminorella grimontii</name>
    <dbReference type="NCBI Taxonomy" id="82981"/>
    <lineage>
        <taxon>Bacteria</taxon>
        <taxon>Pseudomonadati</taxon>
        <taxon>Pseudomonadota</taxon>
        <taxon>Gammaproteobacteria</taxon>
        <taxon>Enterobacterales</taxon>
        <taxon>Budviciaceae</taxon>
        <taxon>Leminorella</taxon>
    </lineage>
</organism>
<name>A0AAV5N036_9GAMM</name>